<protein>
    <recommendedName>
        <fullName evidence="1">Cyclic nucleotide-binding domain-containing protein</fullName>
    </recommendedName>
</protein>
<dbReference type="CDD" id="cd00038">
    <property type="entry name" value="CAP_ED"/>
    <property type="match status" value="1"/>
</dbReference>
<proteinExistence type="predicted"/>
<dbReference type="InterPro" id="IPR018490">
    <property type="entry name" value="cNMP-bd_dom_sf"/>
</dbReference>
<sequence length="180" mass="19439">MNIYRLSQIESSSGRACAEALGPSSDARGLADERDEHATRGQWLRHKGDVAHAMVRIVRGRVKLVESNRELLPGQFFGEIAIFSETGRHPDAARFEDDCEPRVIPAAEVIARCDQDADFRLGIVRALAAQAQDRLPVYGVNAATDALNPAPHSPFAAGTTPSPSPLRNLETVITTVSGNV</sequence>
<dbReference type="PROSITE" id="PS50042">
    <property type="entry name" value="CNMP_BINDING_3"/>
    <property type="match status" value="1"/>
</dbReference>
<organism evidence="2">
    <name type="scientific">mine drainage metagenome</name>
    <dbReference type="NCBI Taxonomy" id="410659"/>
    <lineage>
        <taxon>unclassified sequences</taxon>
        <taxon>metagenomes</taxon>
        <taxon>ecological metagenomes</taxon>
    </lineage>
</organism>
<dbReference type="Gene3D" id="2.60.120.10">
    <property type="entry name" value="Jelly Rolls"/>
    <property type="match status" value="1"/>
</dbReference>
<reference evidence="2" key="1">
    <citation type="submission" date="2009-10" db="EMBL/GenBank/DDBJ databases">
        <title>Diversity of trophic interactions inside an arsenic-rich microbial ecosystem.</title>
        <authorList>
            <person name="Bertin P.N."/>
            <person name="Heinrich-Salmeron A."/>
            <person name="Pelletier E."/>
            <person name="Goulhen-Chollet F."/>
            <person name="Arsene-Ploetze F."/>
            <person name="Gallien S."/>
            <person name="Calteau A."/>
            <person name="Vallenet D."/>
            <person name="Casiot C."/>
            <person name="Chane-Woon-Ming B."/>
            <person name="Giloteaux L."/>
            <person name="Barakat M."/>
            <person name="Bonnefoy V."/>
            <person name="Bruneel O."/>
            <person name="Chandler M."/>
            <person name="Cleiss J."/>
            <person name="Duran R."/>
            <person name="Elbaz-Poulichet F."/>
            <person name="Fonknechten N."/>
            <person name="Lauga B."/>
            <person name="Mornico D."/>
            <person name="Ortet P."/>
            <person name="Schaeffer C."/>
            <person name="Siguier P."/>
            <person name="Alexander Thil Smith A."/>
            <person name="Van Dorsselaer A."/>
            <person name="Weissenbach J."/>
            <person name="Medigue C."/>
            <person name="Le Paslier D."/>
        </authorList>
    </citation>
    <scope>NUCLEOTIDE SEQUENCE</scope>
</reference>
<name>E6PMG0_9ZZZZ</name>
<accession>E6PMG0</accession>
<evidence type="ECO:0000313" key="2">
    <source>
        <dbReference type="EMBL" id="CBH96112.1"/>
    </source>
</evidence>
<dbReference type="EMBL" id="CABM01000020">
    <property type="protein sequence ID" value="CBH96112.1"/>
    <property type="molecule type" value="Genomic_DNA"/>
</dbReference>
<comment type="caution">
    <text evidence="2">The sequence shown here is derived from an EMBL/GenBank/DDBJ whole genome shotgun (WGS) entry which is preliminary data.</text>
</comment>
<feature type="domain" description="Cyclic nucleotide-binding" evidence="1">
    <location>
        <begin position="41"/>
        <end position="93"/>
    </location>
</feature>
<dbReference type="Pfam" id="PF00027">
    <property type="entry name" value="cNMP_binding"/>
    <property type="match status" value="1"/>
</dbReference>
<dbReference type="InterPro" id="IPR000595">
    <property type="entry name" value="cNMP-bd_dom"/>
</dbReference>
<dbReference type="AlphaFoldDB" id="E6PMG0"/>
<dbReference type="InterPro" id="IPR014710">
    <property type="entry name" value="RmlC-like_jellyroll"/>
</dbReference>
<gene>
    <name evidence="2" type="ORF">CARN2_1102</name>
</gene>
<evidence type="ECO:0000259" key="1">
    <source>
        <dbReference type="PROSITE" id="PS50042"/>
    </source>
</evidence>
<dbReference type="SUPFAM" id="SSF51206">
    <property type="entry name" value="cAMP-binding domain-like"/>
    <property type="match status" value="1"/>
</dbReference>